<dbReference type="Proteomes" id="UP000029538">
    <property type="component" value="Unassembled WGS sequence"/>
</dbReference>
<gene>
    <name evidence="1" type="ORF">HMPREF0654_10190</name>
</gene>
<dbReference type="EMBL" id="JRNR01000114">
    <property type="protein sequence ID" value="KGF47232.1"/>
    <property type="molecule type" value="Genomic_DNA"/>
</dbReference>
<dbReference type="AlphaFoldDB" id="A0A096BWY0"/>
<dbReference type="SUPFAM" id="SSF56059">
    <property type="entry name" value="Glutathione synthetase ATP-binding domain-like"/>
    <property type="match status" value="1"/>
</dbReference>
<sequence>MKTIAVQRDPRFSPHSVDKDLAILEAVATPLGAKIIAESQLTANDIAEADIVLNMGRLPQTLDLLAKQGKDKYVINSAKGVRNCQRSLLAQLMAQENIPTPPQKGENGYWIKRGDEAAQTHEDVQFCANETELNAAKARFSQRGITNIVVQAHIVGDLVKFYGVNTANFFRIFYPNDDGTSKFGDEMRNGTPHHYAFATDNLQQAAERLAILTDTMVYGGDAIITKEGLFYIIDFNDWPSFSRCKDEAAKAIRESL</sequence>
<proteinExistence type="predicted"/>
<evidence type="ECO:0000313" key="2">
    <source>
        <dbReference type="Proteomes" id="UP000029538"/>
    </source>
</evidence>
<organism evidence="1 2">
    <name type="scientific">Prevotella disiens DNF00882</name>
    <dbReference type="NCBI Taxonomy" id="1401075"/>
    <lineage>
        <taxon>Bacteria</taxon>
        <taxon>Pseudomonadati</taxon>
        <taxon>Bacteroidota</taxon>
        <taxon>Bacteroidia</taxon>
        <taxon>Bacteroidales</taxon>
        <taxon>Prevotellaceae</taxon>
        <taxon>Prevotella</taxon>
    </lineage>
</organism>
<reference evidence="1 2" key="1">
    <citation type="submission" date="2014-07" db="EMBL/GenBank/DDBJ databases">
        <authorList>
            <person name="McCorrison J."/>
            <person name="Sanka R."/>
            <person name="Torralba M."/>
            <person name="Gillis M."/>
            <person name="Haft D.H."/>
            <person name="Methe B."/>
            <person name="Sutton G."/>
            <person name="Nelson K.E."/>
        </authorList>
    </citation>
    <scope>NUCLEOTIDE SEQUENCE [LARGE SCALE GENOMIC DNA]</scope>
    <source>
        <strain evidence="1 2">DNF00882</strain>
    </source>
</reference>
<comment type="caution">
    <text evidence="1">The sequence shown here is derived from an EMBL/GenBank/DDBJ whole genome shotgun (WGS) entry which is preliminary data.</text>
</comment>
<accession>A0A096BWY0</accession>
<name>A0A096BWY0_9BACT</name>
<dbReference type="RefSeq" id="WP_036884504.1">
    <property type="nucleotide sequence ID" value="NZ_JRNR01000114.1"/>
</dbReference>
<protein>
    <recommendedName>
        <fullName evidence="3">Glutathione synthase</fullName>
    </recommendedName>
</protein>
<evidence type="ECO:0008006" key="3">
    <source>
        <dbReference type="Google" id="ProtNLM"/>
    </source>
</evidence>
<evidence type="ECO:0000313" key="1">
    <source>
        <dbReference type="EMBL" id="KGF47232.1"/>
    </source>
</evidence>